<dbReference type="Pfam" id="PF25881">
    <property type="entry name" value="HH_YBHG"/>
    <property type="match status" value="1"/>
</dbReference>
<dbReference type="KEGG" id="sdyn:Mal52_02670"/>
<dbReference type="EMBL" id="CP036276">
    <property type="protein sequence ID" value="QDU41813.1"/>
    <property type="molecule type" value="Genomic_DNA"/>
</dbReference>
<evidence type="ECO:0000313" key="6">
    <source>
        <dbReference type="EMBL" id="QDU41813.1"/>
    </source>
</evidence>
<dbReference type="Proteomes" id="UP000319383">
    <property type="component" value="Chromosome"/>
</dbReference>
<protein>
    <submittedName>
        <fullName evidence="6">Macrolide export protein MacA</fullName>
    </submittedName>
</protein>
<accession>A0A517ZH52</accession>
<evidence type="ECO:0000256" key="1">
    <source>
        <dbReference type="ARBA" id="ARBA00004196"/>
    </source>
</evidence>
<name>A0A517ZH52_9PLAN</name>
<proteinExistence type="predicted"/>
<feature type="region of interest" description="Disordered" evidence="4">
    <location>
        <begin position="353"/>
        <end position="383"/>
    </location>
</feature>
<evidence type="ECO:0000259" key="5">
    <source>
        <dbReference type="Pfam" id="PF25881"/>
    </source>
</evidence>
<gene>
    <name evidence="6" type="primary">macA_1</name>
    <name evidence="6" type="ORF">Mal52_02670</name>
</gene>
<reference evidence="6 7" key="1">
    <citation type="submission" date="2019-02" db="EMBL/GenBank/DDBJ databases">
        <title>Deep-cultivation of Planctomycetes and their phenomic and genomic characterization uncovers novel biology.</title>
        <authorList>
            <person name="Wiegand S."/>
            <person name="Jogler M."/>
            <person name="Boedeker C."/>
            <person name="Pinto D."/>
            <person name="Vollmers J."/>
            <person name="Rivas-Marin E."/>
            <person name="Kohn T."/>
            <person name="Peeters S.H."/>
            <person name="Heuer A."/>
            <person name="Rast P."/>
            <person name="Oberbeckmann S."/>
            <person name="Bunk B."/>
            <person name="Jeske O."/>
            <person name="Meyerdierks A."/>
            <person name="Storesund J.E."/>
            <person name="Kallscheuer N."/>
            <person name="Luecker S."/>
            <person name="Lage O.M."/>
            <person name="Pohl T."/>
            <person name="Merkel B.J."/>
            <person name="Hornburger P."/>
            <person name="Mueller R.-W."/>
            <person name="Bruemmer F."/>
            <person name="Labrenz M."/>
            <person name="Spormann A.M."/>
            <person name="Op den Camp H."/>
            <person name="Overmann J."/>
            <person name="Amann R."/>
            <person name="Jetten M.S.M."/>
            <person name="Mascher T."/>
            <person name="Medema M.H."/>
            <person name="Devos D.P."/>
            <person name="Kaster A.-K."/>
            <person name="Ovreas L."/>
            <person name="Rohde M."/>
            <person name="Galperin M.Y."/>
            <person name="Jogler C."/>
        </authorList>
    </citation>
    <scope>NUCLEOTIDE SEQUENCE [LARGE SCALE GENOMIC DNA]</scope>
    <source>
        <strain evidence="6 7">Mal52</strain>
    </source>
</reference>
<dbReference type="RefSeq" id="WP_145373805.1">
    <property type="nucleotide sequence ID" value="NZ_CP036276.1"/>
</dbReference>
<sequence length="383" mass="42059">MRWLLLIVLPMGIGAFVAMTSPEKMPWLHNWSVGAAPAPEKRETPAVSVNKRPLIFASGIIEGAQRDVPLRFEIAGRLAKVNVNEGQQVKQGEVLAVLGTETLKKQLEFAQAKLALAKSERTRLSNGERPETIEVAKNALVKIRVQLETAKQGYQRGLELQKKNAITAEAFEERRSAYQAALAEQQLENSRIKEIEAPAREDDLIIADAKIAQAEAELGVAQTELKKAELVAPTDGIILRVGREPGQMVGPQDLQPLLVMVDASQMRTRAYVEELDALAVKPGQHAYVTADGDPETKFHGKVVSCSPLMVPKKYMSNEPGERIDVKVREVVIVLDEQNTLVVGLPVDVFIETGEDQEPEASESKSAAPEVVTTDNAKKQEQRN</sequence>
<dbReference type="PANTHER" id="PTHR32347">
    <property type="entry name" value="EFFLUX SYSTEM COMPONENT YKNX-RELATED"/>
    <property type="match status" value="1"/>
</dbReference>
<feature type="coiled-coil region" evidence="3">
    <location>
        <begin position="168"/>
        <end position="231"/>
    </location>
</feature>
<evidence type="ECO:0000256" key="2">
    <source>
        <dbReference type="ARBA" id="ARBA00023054"/>
    </source>
</evidence>
<dbReference type="Gene3D" id="2.40.50.100">
    <property type="match status" value="1"/>
</dbReference>
<dbReference type="SUPFAM" id="SSF111369">
    <property type="entry name" value="HlyD-like secretion proteins"/>
    <property type="match status" value="2"/>
</dbReference>
<comment type="subcellular location">
    <subcellularLocation>
        <location evidence="1">Cell envelope</location>
    </subcellularLocation>
</comment>
<dbReference type="AlphaFoldDB" id="A0A517ZH52"/>
<dbReference type="InterPro" id="IPR059052">
    <property type="entry name" value="HH_YbhG-like"/>
</dbReference>
<evidence type="ECO:0000256" key="3">
    <source>
        <dbReference type="SAM" id="Coils"/>
    </source>
</evidence>
<evidence type="ECO:0000256" key="4">
    <source>
        <dbReference type="SAM" id="MobiDB-lite"/>
    </source>
</evidence>
<feature type="domain" description="YbhG-like alpha-helical hairpin" evidence="5">
    <location>
        <begin position="104"/>
        <end position="226"/>
    </location>
</feature>
<dbReference type="Gene3D" id="2.40.30.170">
    <property type="match status" value="1"/>
</dbReference>
<dbReference type="GO" id="GO:0030313">
    <property type="term" value="C:cell envelope"/>
    <property type="evidence" value="ECO:0007669"/>
    <property type="project" value="UniProtKB-SubCell"/>
</dbReference>
<dbReference type="InterPro" id="IPR050465">
    <property type="entry name" value="UPF0194_transport"/>
</dbReference>
<keyword evidence="7" id="KW-1185">Reference proteome</keyword>
<organism evidence="6 7">
    <name type="scientific">Symmachiella dynata</name>
    <dbReference type="NCBI Taxonomy" id="2527995"/>
    <lineage>
        <taxon>Bacteria</taxon>
        <taxon>Pseudomonadati</taxon>
        <taxon>Planctomycetota</taxon>
        <taxon>Planctomycetia</taxon>
        <taxon>Planctomycetales</taxon>
        <taxon>Planctomycetaceae</taxon>
        <taxon>Symmachiella</taxon>
    </lineage>
</organism>
<evidence type="ECO:0000313" key="7">
    <source>
        <dbReference type="Proteomes" id="UP000319383"/>
    </source>
</evidence>
<keyword evidence="2 3" id="KW-0175">Coiled coil</keyword>